<feature type="transmembrane region" description="Helical" evidence="8">
    <location>
        <begin position="55"/>
        <end position="74"/>
    </location>
</feature>
<dbReference type="AlphaFoldDB" id="H1Y6F8"/>
<dbReference type="RefSeq" id="WP_008505687.1">
    <property type="nucleotide sequence ID" value="NZ_CM001403.1"/>
</dbReference>
<evidence type="ECO:0000256" key="1">
    <source>
        <dbReference type="ARBA" id="ARBA00004651"/>
    </source>
</evidence>
<evidence type="ECO:0000256" key="5">
    <source>
        <dbReference type="ARBA" id="ARBA00022989"/>
    </source>
</evidence>
<keyword evidence="3" id="KW-0997">Cell inner membrane</keyword>
<dbReference type="GO" id="GO:0015744">
    <property type="term" value="P:succinate transport"/>
    <property type="evidence" value="ECO:0007669"/>
    <property type="project" value="TreeGrafter"/>
</dbReference>
<dbReference type="InterPro" id="IPR050539">
    <property type="entry name" value="ThrE_Dicarb/AminoAcid_Exp"/>
</dbReference>
<evidence type="ECO:0000256" key="6">
    <source>
        <dbReference type="ARBA" id="ARBA00023136"/>
    </source>
</evidence>
<keyword evidence="2" id="KW-1003">Cell membrane</keyword>
<sequence>MEWLLISEKGFWFGCAAIGFAVLFNVPRRTLPSIFILGALGGLTKVILVHFGANVIVSTFLGAMLIGFLSIYFAHYKHAPQPIFAIPAVIPMVPGVFAYRMMLGLISLAGDNNPATYGPVLAETMHNGLKVMFILMSLATGVGIPMLITRKESAKDIRFGKTKNKYRKYRVSNGLHASPELTVQRPEQEQAWDLQIPIK</sequence>
<keyword evidence="11" id="KW-1185">Reference proteome</keyword>
<proteinExistence type="inferred from homology"/>
<keyword evidence="4 8" id="KW-0812">Transmembrane</keyword>
<dbReference type="eggNOG" id="COG3610">
    <property type="taxonomic scope" value="Bacteria"/>
</dbReference>
<dbReference type="PANTHER" id="PTHR34390:SF1">
    <property type="entry name" value="SUCCINATE TRANSPORTER SUBUNIT YJJB-RELATED"/>
    <property type="match status" value="1"/>
</dbReference>
<feature type="domain" description="Threonine/Serine exporter ThrE" evidence="9">
    <location>
        <begin position="16"/>
        <end position="148"/>
    </location>
</feature>
<dbReference type="EMBL" id="CM001403">
    <property type="protein sequence ID" value="EHQ25802.1"/>
    <property type="molecule type" value="Genomic_DNA"/>
</dbReference>
<evidence type="ECO:0000256" key="7">
    <source>
        <dbReference type="ARBA" id="ARBA00034125"/>
    </source>
</evidence>
<accession>H1Y6F8</accession>
<dbReference type="GO" id="GO:0005886">
    <property type="term" value="C:plasma membrane"/>
    <property type="evidence" value="ECO:0007669"/>
    <property type="project" value="UniProtKB-SubCell"/>
</dbReference>
<evidence type="ECO:0000313" key="10">
    <source>
        <dbReference type="EMBL" id="EHQ25802.1"/>
    </source>
</evidence>
<feature type="transmembrane region" description="Helical" evidence="8">
    <location>
        <begin position="86"/>
        <end position="109"/>
    </location>
</feature>
<evidence type="ECO:0000256" key="2">
    <source>
        <dbReference type="ARBA" id="ARBA00022475"/>
    </source>
</evidence>
<protein>
    <recommendedName>
        <fullName evidence="9">Threonine/Serine exporter ThrE domain-containing protein</fullName>
    </recommendedName>
</protein>
<gene>
    <name evidence="10" type="ORF">Mucpa_1645</name>
</gene>
<dbReference type="OrthoDB" id="9810047at2"/>
<organism evidence="10 11">
    <name type="scientific">Mucilaginibacter paludis DSM 18603</name>
    <dbReference type="NCBI Taxonomy" id="714943"/>
    <lineage>
        <taxon>Bacteria</taxon>
        <taxon>Pseudomonadati</taxon>
        <taxon>Bacteroidota</taxon>
        <taxon>Sphingobacteriia</taxon>
        <taxon>Sphingobacteriales</taxon>
        <taxon>Sphingobacteriaceae</taxon>
        <taxon>Mucilaginibacter</taxon>
    </lineage>
</organism>
<keyword evidence="6 8" id="KW-0472">Membrane</keyword>
<feature type="transmembrane region" description="Helical" evidence="8">
    <location>
        <begin position="31"/>
        <end position="49"/>
    </location>
</feature>
<keyword evidence="5 8" id="KW-1133">Transmembrane helix</keyword>
<name>H1Y6F8_9SPHI</name>
<evidence type="ECO:0000313" key="11">
    <source>
        <dbReference type="Proteomes" id="UP000002774"/>
    </source>
</evidence>
<dbReference type="STRING" id="714943.Mucpa_1645"/>
<feature type="transmembrane region" description="Helical" evidence="8">
    <location>
        <begin position="6"/>
        <end position="24"/>
    </location>
</feature>
<dbReference type="Proteomes" id="UP000002774">
    <property type="component" value="Chromosome"/>
</dbReference>
<evidence type="ECO:0000256" key="4">
    <source>
        <dbReference type="ARBA" id="ARBA00022692"/>
    </source>
</evidence>
<comment type="subcellular location">
    <subcellularLocation>
        <location evidence="1">Cell membrane</location>
        <topology evidence="1">Multi-pass membrane protein</topology>
    </subcellularLocation>
</comment>
<dbReference type="HOGENOM" id="CLU_117642_1_1_10"/>
<dbReference type="Pfam" id="PF12821">
    <property type="entry name" value="ThrE_2"/>
    <property type="match status" value="1"/>
</dbReference>
<dbReference type="PANTHER" id="PTHR34390">
    <property type="entry name" value="UPF0442 PROTEIN YJJB-RELATED"/>
    <property type="match status" value="1"/>
</dbReference>
<reference evidence="10" key="1">
    <citation type="submission" date="2011-09" db="EMBL/GenBank/DDBJ databases">
        <title>The permanent draft genome of Mucilaginibacter paludis DSM 18603.</title>
        <authorList>
            <consortium name="US DOE Joint Genome Institute (JGI-PGF)"/>
            <person name="Lucas S."/>
            <person name="Han J."/>
            <person name="Lapidus A."/>
            <person name="Bruce D."/>
            <person name="Goodwin L."/>
            <person name="Pitluck S."/>
            <person name="Peters L."/>
            <person name="Kyrpides N."/>
            <person name="Mavromatis K."/>
            <person name="Ivanova N."/>
            <person name="Mikhailova N."/>
            <person name="Held B."/>
            <person name="Detter J.C."/>
            <person name="Tapia R."/>
            <person name="Han C."/>
            <person name="Land M."/>
            <person name="Hauser L."/>
            <person name="Markowitz V."/>
            <person name="Cheng J.-F."/>
            <person name="Hugenholtz P."/>
            <person name="Woyke T."/>
            <person name="Wu D."/>
            <person name="Tindall B."/>
            <person name="Brambilla E."/>
            <person name="Klenk H.-P."/>
            <person name="Eisen J.A."/>
        </authorList>
    </citation>
    <scope>NUCLEOTIDE SEQUENCE [LARGE SCALE GENOMIC DNA]</scope>
    <source>
        <strain evidence="10">DSM 18603</strain>
    </source>
</reference>
<dbReference type="InterPro" id="IPR024528">
    <property type="entry name" value="ThrE_2"/>
</dbReference>
<comment type="similarity">
    <text evidence="7">Belongs to the ThrE exporter (TC 2.A.79) family.</text>
</comment>
<feature type="transmembrane region" description="Helical" evidence="8">
    <location>
        <begin position="129"/>
        <end position="148"/>
    </location>
</feature>
<evidence type="ECO:0000259" key="9">
    <source>
        <dbReference type="Pfam" id="PF12821"/>
    </source>
</evidence>
<evidence type="ECO:0000256" key="3">
    <source>
        <dbReference type="ARBA" id="ARBA00022519"/>
    </source>
</evidence>
<evidence type="ECO:0000256" key="8">
    <source>
        <dbReference type="SAM" id="Phobius"/>
    </source>
</evidence>